<sequence length="198" mass="21894">MPFASCLAITTIFNANLLSVISAPESQLEILLEGIDSVEDADWLGIDGEISDHIAADINNYIKTHTKTEKQQPILSSNIPSAYKIREELEAVIIADLLGPAGGEDEELDEKSVSDRYLVGLLAPQHRRITEETIEKSPKGLPIKKIPKNFLWCGTKSPLIIKDGQDAHPTKLGNLFFVCSLRTLPRRYCCCNYPGVCE</sequence>
<organism evidence="1 2">
    <name type="scientific">Aphanizomenon flos-aquae FACHB-1040</name>
    <dbReference type="NCBI Taxonomy" id="2692887"/>
    <lineage>
        <taxon>Bacteria</taxon>
        <taxon>Bacillati</taxon>
        <taxon>Cyanobacteriota</taxon>
        <taxon>Cyanophyceae</taxon>
        <taxon>Nostocales</taxon>
        <taxon>Aphanizomenonaceae</taxon>
        <taxon>Aphanizomenon</taxon>
    </lineage>
</organism>
<dbReference type="Proteomes" id="UP000606721">
    <property type="component" value="Unassembled WGS sequence"/>
</dbReference>
<accession>A0ABR8BWW7</accession>
<proteinExistence type="predicted"/>
<protein>
    <submittedName>
        <fullName evidence="1">Uncharacterized protein</fullName>
    </submittedName>
</protein>
<gene>
    <name evidence="1" type="ORF">H6F99_08305</name>
</gene>
<dbReference type="EMBL" id="JACJQT010000016">
    <property type="protein sequence ID" value="MBD2278301.1"/>
    <property type="molecule type" value="Genomic_DNA"/>
</dbReference>
<name>A0ABR8BWW7_APHFL</name>
<comment type="caution">
    <text evidence="1">The sequence shown here is derived from an EMBL/GenBank/DDBJ whole genome shotgun (WGS) entry which is preliminary data.</text>
</comment>
<keyword evidence="2" id="KW-1185">Reference proteome</keyword>
<reference evidence="1 2" key="1">
    <citation type="journal article" date="2020" name="ISME J.">
        <title>Comparative genomics reveals insights into cyanobacterial evolution and habitat adaptation.</title>
        <authorList>
            <person name="Chen M.Y."/>
            <person name="Teng W.K."/>
            <person name="Zhao L."/>
            <person name="Hu C.X."/>
            <person name="Zhou Y.K."/>
            <person name="Han B.P."/>
            <person name="Song L.R."/>
            <person name="Shu W.S."/>
        </authorList>
    </citation>
    <scope>NUCLEOTIDE SEQUENCE [LARGE SCALE GENOMIC DNA]</scope>
    <source>
        <strain evidence="1 2">FACHB-1040</strain>
    </source>
</reference>
<evidence type="ECO:0000313" key="1">
    <source>
        <dbReference type="EMBL" id="MBD2278301.1"/>
    </source>
</evidence>
<dbReference type="RefSeq" id="WP_190382764.1">
    <property type="nucleotide sequence ID" value="NZ_JACJQT010000016.1"/>
</dbReference>
<evidence type="ECO:0000313" key="2">
    <source>
        <dbReference type="Proteomes" id="UP000606721"/>
    </source>
</evidence>